<dbReference type="Proteomes" id="UP000026714">
    <property type="component" value="Unassembled WGS sequence"/>
</dbReference>
<reference evidence="1 2" key="1">
    <citation type="journal article" date="2014" name="FEMS Microbiol. Ecol.">
        <title>Sphaerotilus natans encrusted with nanoball-shaped Fe(III) oxide minerals formed by nitrate-reducing mixotrophic Fe(II) oxidation.</title>
        <authorList>
            <person name="Park S."/>
            <person name="Kim D.H."/>
            <person name="Lee J.H."/>
            <person name="Hur H.G."/>
        </authorList>
    </citation>
    <scope>NUCLEOTIDE SEQUENCE [LARGE SCALE GENOMIC DNA]</scope>
    <source>
        <strain evidence="1 2">DSM 6575</strain>
    </source>
</reference>
<proteinExistence type="predicted"/>
<name>A0A059KJT3_9BURK</name>
<sequence>MAKTKKQNNDGSYVAGANENEVTENAFGITRSILRGASRNRP</sequence>
<dbReference type="EMBL" id="AZRA01000084">
    <property type="protein sequence ID" value="KDB51368.1"/>
    <property type="molecule type" value="Genomic_DNA"/>
</dbReference>
<evidence type="ECO:0000313" key="1">
    <source>
        <dbReference type="EMBL" id="KDB51368.1"/>
    </source>
</evidence>
<accession>A0A059KJT3</accession>
<comment type="caution">
    <text evidence="1">The sequence shown here is derived from an EMBL/GenBank/DDBJ whole genome shotgun (WGS) entry which is preliminary data.</text>
</comment>
<gene>
    <name evidence="1" type="ORF">X805_30220</name>
</gene>
<dbReference type="AlphaFoldDB" id="A0A059KJT3"/>
<protein>
    <submittedName>
        <fullName evidence="1">Uncharacterized protein</fullName>
    </submittedName>
</protein>
<organism evidence="1 2">
    <name type="scientific">Sphaerotilus natans subsp. natans DSM 6575</name>
    <dbReference type="NCBI Taxonomy" id="1286631"/>
    <lineage>
        <taxon>Bacteria</taxon>
        <taxon>Pseudomonadati</taxon>
        <taxon>Pseudomonadota</taxon>
        <taxon>Betaproteobacteria</taxon>
        <taxon>Burkholderiales</taxon>
        <taxon>Sphaerotilaceae</taxon>
        <taxon>Sphaerotilus</taxon>
    </lineage>
</organism>
<evidence type="ECO:0000313" key="2">
    <source>
        <dbReference type="Proteomes" id="UP000026714"/>
    </source>
</evidence>
<keyword evidence="2" id="KW-1185">Reference proteome</keyword>